<dbReference type="InterPro" id="IPR011333">
    <property type="entry name" value="SKP1/BTB/POZ_sf"/>
</dbReference>
<evidence type="ECO:0000256" key="1">
    <source>
        <dbReference type="ARBA" id="ARBA00004906"/>
    </source>
</evidence>
<dbReference type="InterPro" id="IPR000210">
    <property type="entry name" value="BTB/POZ_dom"/>
</dbReference>
<dbReference type="Gene3D" id="2.120.10.80">
    <property type="entry name" value="Kelch-type beta propeller"/>
    <property type="match status" value="1"/>
</dbReference>
<evidence type="ECO:0000259" key="5">
    <source>
        <dbReference type="PROSITE" id="PS50097"/>
    </source>
</evidence>
<accession>G1PZB6</accession>
<keyword evidence="3" id="KW-0677">Repeat</keyword>
<dbReference type="SUPFAM" id="SSF54695">
    <property type="entry name" value="POZ domain"/>
    <property type="match status" value="1"/>
</dbReference>
<evidence type="ECO:0000256" key="4">
    <source>
        <dbReference type="ARBA" id="ARBA00022786"/>
    </source>
</evidence>
<dbReference type="HOGENOM" id="CLU_004253_16_0_1"/>
<protein>
    <recommendedName>
        <fullName evidence="5">BTB domain-containing protein</fullName>
    </recommendedName>
</protein>
<dbReference type="PANTHER" id="PTHR45632">
    <property type="entry name" value="LD33804P"/>
    <property type="match status" value="1"/>
</dbReference>
<comment type="pathway">
    <text evidence="1">Protein modification; protein ubiquitination.</text>
</comment>
<dbReference type="GO" id="GO:0016567">
    <property type="term" value="P:protein ubiquitination"/>
    <property type="evidence" value="ECO:0007669"/>
    <property type="project" value="UniProtKB-UniPathway"/>
</dbReference>
<keyword evidence="2" id="KW-0880">Kelch repeat</keyword>
<feature type="domain" description="BTB" evidence="5">
    <location>
        <begin position="40"/>
        <end position="102"/>
    </location>
</feature>
<dbReference type="STRING" id="59463.ENSMLUP00000016798"/>
<evidence type="ECO:0000313" key="6">
    <source>
        <dbReference type="Ensembl" id="ENSMLUP00000016798.1"/>
    </source>
</evidence>
<dbReference type="InterPro" id="IPR011705">
    <property type="entry name" value="BACK"/>
</dbReference>
<evidence type="ECO:0000313" key="7">
    <source>
        <dbReference type="Proteomes" id="UP000001074"/>
    </source>
</evidence>
<dbReference type="UniPathway" id="UPA00143"/>
<evidence type="ECO:0000256" key="2">
    <source>
        <dbReference type="ARBA" id="ARBA00022441"/>
    </source>
</evidence>
<evidence type="ECO:0000256" key="3">
    <source>
        <dbReference type="ARBA" id="ARBA00022737"/>
    </source>
</evidence>
<dbReference type="InParanoid" id="G1PZB6"/>
<name>G1PZB6_MYOLU</name>
<keyword evidence="7" id="KW-1185">Reference proteome</keyword>
<sequence>QTGVSPAYKISKSSKLYHWAESSTTVLQGLNEWHPCGLFCDIVLVAEQCMPAHCNLLAACSDYLTTSMPCSPWKEVELISASYIGLKAVVDFLYGGELMLDSGNIVYILETLEIAHLLRIWTVVDFYCEYLEQEVSKDIYLYLQELASIYNFRWLDASILGFILSHFSTLSFTPDFLQNISMQKLCMHLSSSGVHWNVALIWLTQQLEWVLEHLHFPFIPKNDLLLCVKLVVCLLLPKEANCEGFMEETVCYHNSLVAQPAMQTKCSALCIEEEHLVFMSDEVSYPFGKHNDTTWYLGTKSWQWVKEIPLPALWSYHCVAVLGGFIIIGGSFSRDNGGDAMSNLVYRYGPTEPVRVDFYLAYIEDMLVATGGWNENPDLSSVETSPKINSCSYMAGLPRFTFDHAGTICKDFMYVSGDHKYQVDPFHKTWWGCHGMCSLEDPIHSFGGSNDQEGIRYLDVLSIQAYRPQCNQWTHMA</sequence>
<dbReference type="Proteomes" id="UP000001074">
    <property type="component" value="Unassembled WGS sequence"/>
</dbReference>
<dbReference type="Pfam" id="PF07707">
    <property type="entry name" value="BACK"/>
    <property type="match status" value="1"/>
</dbReference>
<dbReference type="Ensembl" id="ENSMLUT00000029985.1">
    <property type="protein sequence ID" value="ENSMLUP00000016798.1"/>
    <property type="gene ID" value="ENSMLUG00000030661.1"/>
</dbReference>
<keyword evidence="4" id="KW-0833">Ubl conjugation pathway</keyword>
<dbReference type="EMBL" id="AAPE02029167">
    <property type="status" value="NOT_ANNOTATED_CDS"/>
    <property type="molecule type" value="Genomic_DNA"/>
</dbReference>
<organism evidence="6 7">
    <name type="scientific">Myotis lucifugus</name>
    <name type="common">Little brown bat</name>
    <dbReference type="NCBI Taxonomy" id="59463"/>
    <lineage>
        <taxon>Eukaryota</taxon>
        <taxon>Metazoa</taxon>
        <taxon>Chordata</taxon>
        <taxon>Craniata</taxon>
        <taxon>Vertebrata</taxon>
        <taxon>Euteleostomi</taxon>
        <taxon>Mammalia</taxon>
        <taxon>Eutheria</taxon>
        <taxon>Laurasiatheria</taxon>
        <taxon>Chiroptera</taxon>
        <taxon>Yangochiroptera</taxon>
        <taxon>Vespertilionidae</taxon>
        <taxon>Myotis</taxon>
    </lineage>
</organism>
<dbReference type="PROSITE" id="PS50097">
    <property type="entry name" value="BTB"/>
    <property type="match status" value="1"/>
</dbReference>
<dbReference type="GO" id="GO:0097602">
    <property type="term" value="F:cullin family protein binding"/>
    <property type="evidence" value="ECO:0007669"/>
    <property type="project" value="TreeGrafter"/>
</dbReference>
<dbReference type="InterPro" id="IPR015915">
    <property type="entry name" value="Kelch-typ_b-propeller"/>
</dbReference>
<reference evidence="6" key="3">
    <citation type="submission" date="2025-09" db="UniProtKB">
        <authorList>
            <consortium name="Ensembl"/>
        </authorList>
    </citation>
    <scope>IDENTIFICATION</scope>
</reference>
<dbReference type="Gene3D" id="3.30.710.10">
    <property type="entry name" value="Potassium Channel Kv1.1, Chain A"/>
    <property type="match status" value="1"/>
</dbReference>
<dbReference type="eggNOG" id="KOG4441">
    <property type="taxonomic scope" value="Eukaryota"/>
</dbReference>
<proteinExistence type="predicted"/>
<dbReference type="SMART" id="SM00225">
    <property type="entry name" value="BTB"/>
    <property type="match status" value="1"/>
</dbReference>
<dbReference type="Pfam" id="PF00651">
    <property type="entry name" value="BTB"/>
    <property type="match status" value="1"/>
</dbReference>
<dbReference type="AlphaFoldDB" id="G1PZB6"/>
<dbReference type="PANTHER" id="PTHR45632:SF4">
    <property type="entry name" value="KELCH-LIKE PROTEIN 36"/>
    <property type="match status" value="1"/>
</dbReference>
<reference evidence="6" key="2">
    <citation type="submission" date="2025-08" db="UniProtKB">
        <authorList>
            <consortium name="Ensembl"/>
        </authorList>
    </citation>
    <scope>IDENTIFICATION</scope>
</reference>
<reference evidence="6 7" key="1">
    <citation type="journal article" date="2011" name="Nature">
        <title>A high-resolution map of human evolutionary constraint using 29 mammals.</title>
        <authorList>
            <person name="Lindblad-Toh K."/>
            <person name="Garber M."/>
            <person name="Zuk O."/>
            <person name="Lin M.F."/>
            <person name="Parker B.J."/>
            <person name="Washietl S."/>
            <person name="Kheradpour P."/>
            <person name="Ernst J."/>
            <person name="Jordan G."/>
            <person name="Mauceli E."/>
            <person name="Ward L.D."/>
            <person name="Lowe C.B."/>
            <person name="Holloway A.K."/>
            <person name="Clamp M."/>
            <person name="Gnerre S."/>
            <person name="Alfoldi J."/>
            <person name="Beal K."/>
            <person name="Chang J."/>
            <person name="Clawson H."/>
            <person name="Cuff J."/>
            <person name="Di Palma F."/>
            <person name="Fitzgerald S."/>
            <person name="Flicek P."/>
            <person name="Guttman M."/>
            <person name="Hubisz M.J."/>
            <person name="Jaffe D.B."/>
            <person name="Jungreis I."/>
            <person name="Kent W.J."/>
            <person name="Kostka D."/>
            <person name="Lara M."/>
            <person name="Martins A.L."/>
            <person name="Massingham T."/>
            <person name="Moltke I."/>
            <person name="Raney B.J."/>
            <person name="Rasmussen M.D."/>
            <person name="Robinson J."/>
            <person name="Stark A."/>
            <person name="Vilella A.J."/>
            <person name="Wen J."/>
            <person name="Xie X."/>
            <person name="Zody M.C."/>
            <person name="Baldwin J."/>
            <person name="Bloom T."/>
            <person name="Chin C.W."/>
            <person name="Heiman D."/>
            <person name="Nicol R."/>
            <person name="Nusbaum C."/>
            <person name="Young S."/>
            <person name="Wilkinson J."/>
            <person name="Worley K.C."/>
            <person name="Kovar C.L."/>
            <person name="Muzny D.M."/>
            <person name="Gibbs R.A."/>
            <person name="Cree A."/>
            <person name="Dihn H.H."/>
            <person name="Fowler G."/>
            <person name="Jhangiani S."/>
            <person name="Joshi V."/>
            <person name="Lee S."/>
            <person name="Lewis L.R."/>
            <person name="Nazareth L.V."/>
            <person name="Okwuonu G."/>
            <person name="Santibanez J."/>
            <person name="Warren W.C."/>
            <person name="Mardis E.R."/>
            <person name="Weinstock G.M."/>
            <person name="Wilson R.K."/>
            <person name="Delehaunty K."/>
            <person name="Dooling D."/>
            <person name="Fronik C."/>
            <person name="Fulton L."/>
            <person name="Fulton B."/>
            <person name="Graves T."/>
            <person name="Minx P."/>
            <person name="Sodergren E."/>
            <person name="Birney E."/>
            <person name="Margulies E.H."/>
            <person name="Herrero J."/>
            <person name="Green E.D."/>
            <person name="Haussler D."/>
            <person name="Siepel A."/>
            <person name="Goldman N."/>
            <person name="Pollard K.S."/>
            <person name="Pedersen J.S."/>
            <person name="Lander E.S."/>
            <person name="Kellis M."/>
        </authorList>
    </citation>
    <scope>NUCLEOTIDE SEQUENCE [LARGE SCALE GENOMIC DNA]</scope>
</reference>
<dbReference type="GeneTree" id="ENSGT00940000157543"/>
<dbReference type="SUPFAM" id="SSF117281">
    <property type="entry name" value="Kelch motif"/>
    <property type="match status" value="1"/>
</dbReference>